<keyword evidence="9" id="KW-0112">Calmodulin-binding</keyword>
<dbReference type="SMART" id="SM00220">
    <property type="entry name" value="S_TKc"/>
    <property type="match status" value="1"/>
</dbReference>
<comment type="catalytic activity">
    <reaction evidence="11">
        <text>L-seryl-[protein] + ATP = O-phospho-L-seryl-[protein] + ADP + H(+)</text>
        <dbReference type="Rhea" id="RHEA:17989"/>
        <dbReference type="Rhea" id="RHEA-COMP:9863"/>
        <dbReference type="Rhea" id="RHEA-COMP:11604"/>
        <dbReference type="ChEBI" id="CHEBI:15378"/>
        <dbReference type="ChEBI" id="CHEBI:29999"/>
        <dbReference type="ChEBI" id="CHEBI:30616"/>
        <dbReference type="ChEBI" id="CHEBI:83421"/>
        <dbReference type="ChEBI" id="CHEBI:456216"/>
        <dbReference type="EC" id="2.7.11.17"/>
    </reaction>
</comment>
<dbReference type="InterPro" id="IPR013543">
    <property type="entry name" value="Ca/CaM-dep_prot_kinase-assoc"/>
</dbReference>
<dbReference type="Proteomes" id="UP000245340">
    <property type="component" value="Unplaced"/>
</dbReference>
<dbReference type="Gene3D" id="3.30.200.20">
    <property type="entry name" value="Phosphorylase Kinase, domain 1"/>
    <property type="match status" value="1"/>
</dbReference>
<dbReference type="Pfam" id="PF00069">
    <property type="entry name" value="Pkinase"/>
    <property type="match status" value="1"/>
</dbReference>
<comment type="similarity">
    <text evidence="1">Belongs to the protein kinase superfamily. CAMK Ser/Thr protein kinase family. CaMK subfamily.</text>
</comment>
<evidence type="ECO:0000256" key="5">
    <source>
        <dbReference type="ARBA" id="ARBA00022679"/>
    </source>
</evidence>
<gene>
    <name evidence="17" type="primary">CAMK2B</name>
</gene>
<dbReference type="Gene3D" id="3.10.450.50">
    <property type="match status" value="2"/>
</dbReference>
<keyword evidence="5" id="KW-0808">Transferase</keyword>
<evidence type="ECO:0000313" key="16">
    <source>
        <dbReference type="Proteomes" id="UP000245340"/>
    </source>
</evidence>
<dbReference type="Pfam" id="PF08332">
    <property type="entry name" value="CaMKII_AD"/>
    <property type="match status" value="1"/>
</dbReference>
<sequence length="492" mass="55306">MATTVTCTRFTDEYQLYEDIGKGAFSVVRRCVKLCTGHEYAAKIINTKKLSARDHQKLEREARICRLLKHSNIVRLHDSISEEGFHYLVFDLVTGGELFEDIVAREYYSEADASHCIQQILEAVLHCHQMGVVHRDLKPENLLLASKCKGAAVKLADFGLAIEVQGDQQAWFGFAGTPGYLSPEVLRKEAYGKPVDIWACGVILYILLVGYPPFWDEDQHKLYQQIKAGAYDFPSPEWDTVTPEAKNLINQMLTINPAKRITAHEALKHPWVCQRSTVASMMHRQETVECLKKFNARRKLKGAILTTMLATRNFSVGRQTTAPATMSTAASGTTMGLVEQAKSLLNKKADAVKEPQTTVIHNPVDGTKESSDSTHTTIEDEDTKARKQEVIKITEQLIEAVNNGDFEAYAFYFENLLAKNSKPIHTTILNPHVHVIGEDAACIAYIRLTQYIDGQGRPRTSQSEETRVWHRRDGKWQNVHFHCSGAPVAPLQ</sequence>
<dbReference type="InterPro" id="IPR017441">
    <property type="entry name" value="Protein_kinase_ATP_BS"/>
</dbReference>
<evidence type="ECO:0000256" key="4">
    <source>
        <dbReference type="ARBA" id="ARBA00022553"/>
    </source>
</evidence>
<dbReference type="GO" id="GO:0005524">
    <property type="term" value="F:ATP binding"/>
    <property type="evidence" value="ECO:0007669"/>
    <property type="project" value="UniProtKB-UniRule"/>
</dbReference>
<organism evidence="16 17">
    <name type="scientific">Odobenus rosmarus divergens</name>
    <name type="common">Pacific walrus</name>
    <dbReference type="NCBI Taxonomy" id="9708"/>
    <lineage>
        <taxon>Eukaryota</taxon>
        <taxon>Metazoa</taxon>
        <taxon>Chordata</taxon>
        <taxon>Craniata</taxon>
        <taxon>Vertebrata</taxon>
        <taxon>Euteleostomi</taxon>
        <taxon>Mammalia</taxon>
        <taxon>Eutheria</taxon>
        <taxon>Laurasiatheria</taxon>
        <taxon>Carnivora</taxon>
        <taxon>Caniformia</taxon>
        <taxon>Pinnipedia</taxon>
        <taxon>Odobenidae</taxon>
        <taxon>Odobenus</taxon>
    </lineage>
</organism>
<evidence type="ECO:0000313" key="17">
    <source>
        <dbReference type="RefSeq" id="XP_004414100.1"/>
    </source>
</evidence>
<evidence type="ECO:0000256" key="1">
    <source>
        <dbReference type="ARBA" id="ARBA00005354"/>
    </source>
</evidence>
<feature type="region of interest" description="Disordered" evidence="14">
    <location>
        <begin position="361"/>
        <end position="383"/>
    </location>
</feature>
<keyword evidence="7 17" id="KW-0418">Kinase</keyword>
<reference evidence="17" key="1">
    <citation type="submission" date="2025-08" db="UniProtKB">
        <authorList>
            <consortium name="RefSeq"/>
        </authorList>
    </citation>
    <scope>IDENTIFICATION</scope>
</reference>
<dbReference type="FunFam" id="3.30.200.20:FF:000002">
    <property type="entry name" value="Calcium/calmodulin-dependent protein kinase type II subunit delta isoform 2"/>
    <property type="match status" value="1"/>
</dbReference>
<evidence type="ECO:0000256" key="8">
    <source>
        <dbReference type="ARBA" id="ARBA00022840"/>
    </source>
</evidence>
<dbReference type="CTD" id="816"/>
<dbReference type="CDD" id="cd14086">
    <property type="entry name" value="STKc_CaMKII"/>
    <property type="match status" value="1"/>
</dbReference>
<dbReference type="GO" id="GO:0004683">
    <property type="term" value="F:calcium/calmodulin-dependent protein kinase activity"/>
    <property type="evidence" value="ECO:0007669"/>
    <property type="project" value="UniProtKB-EC"/>
</dbReference>
<keyword evidence="6 12" id="KW-0547">Nucleotide-binding</keyword>
<evidence type="ECO:0000256" key="13">
    <source>
        <dbReference type="RuleBase" id="RU000304"/>
    </source>
</evidence>
<accession>A0A2U3WX04</accession>
<evidence type="ECO:0000259" key="15">
    <source>
        <dbReference type="PROSITE" id="PS50011"/>
    </source>
</evidence>
<dbReference type="InterPro" id="IPR011009">
    <property type="entry name" value="Kinase-like_dom_sf"/>
</dbReference>
<dbReference type="PANTHER" id="PTHR24347">
    <property type="entry name" value="SERINE/THREONINE-PROTEIN KINASE"/>
    <property type="match status" value="1"/>
</dbReference>
<evidence type="ECO:0000256" key="12">
    <source>
        <dbReference type="PROSITE-ProRule" id="PRU10141"/>
    </source>
</evidence>
<keyword evidence="16" id="KW-1185">Reference proteome</keyword>
<evidence type="ECO:0000256" key="10">
    <source>
        <dbReference type="ARBA" id="ARBA00047307"/>
    </source>
</evidence>
<dbReference type="PROSITE" id="PS00107">
    <property type="entry name" value="PROTEIN_KINASE_ATP"/>
    <property type="match status" value="1"/>
</dbReference>
<evidence type="ECO:0000256" key="6">
    <source>
        <dbReference type="ARBA" id="ARBA00022741"/>
    </source>
</evidence>
<evidence type="ECO:0000256" key="3">
    <source>
        <dbReference type="ARBA" id="ARBA00022527"/>
    </source>
</evidence>
<dbReference type="PROSITE" id="PS50011">
    <property type="entry name" value="PROTEIN_KINASE_DOM"/>
    <property type="match status" value="1"/>
</dbReference>
<dbReference type="AlphaFoldDB" id="A0A2U3WX04"/>
<keyword evidence="4" id="KW-0597">Phosphoprotein</keyword>
<dbReference type="EC" id="2.7.11.17" evidence="2"/>
<dbReference type="InterPro" id="IPR008271">
    <property type="entry name" value="Ser/Thr_kinase_AS"/>
</dbReference>
<comment type="catalytic activity">
    <reaction evidence="10">
        <text>L-threonyl-[protein] + ATP = O-phospho-L-threonyl-[protein] + ADP + H(+)</text>
        <dbReference type="Rhea" id="RHEA:46608"/>
        <dbReference type="Rhea" id="RHEA-COMP:11060"/>
        <dbReference type="Rhea" id="RHEA-COMP:11605"/>
        <dbReference type="ChEBI" id="CHEBI:15378"/>
        <dbReference type="ChEBI" id="CHEBI:30013"/>
        <dbReference type="ChEBI" id="CHEBI:30616"/>
        <dbReference type="ChEBI" id="CHEBI:61977"/>
        <dbReference type="ChEBI" id="CHEBI:456216"/>
        <dbReference type="EC" id="2.7.11.17"/>
    </reaction>
</comment>
<dbReference type="Gene3D" id="1.10.510.10">
    <property type="entry name" value="Transferase(Phosphotransferase) domain 1"/>
    <property type="match status" value="1"/>
</dbReference>
<dbReference type="FunFam" id="1.10.510.10:FF:000001">
    <property type="entry name" value="Calcium/calmodulin-dependent protein kinase type II subunit delta"/>
    <property type="match status" value="1"/>
</dbReference>
<evidence type="ECO:0000256" key="9">
    <source>
        <dbReference type="ARBA" id="ARBA00022860"/>
    </source>
</evidence>
<feature type="domain" description="Protein kinase" evidence="15">
    <location>
        <begin position="14"/>
        <end position="272"/>
    </location>
</feature>
<evidence type="ECO:0000256" key="2">
    <source>
        <dbReference type="ARBA" id="ARBA00012434"/>
    </source>
</evidence>
<dbReference type="GeneID" id="101384300"/>
<dbReference type="PROSITE" id="PS00108">
    <property type="entry name" value="PROTEIN_KINASE_ST"/>
    <property type="match status" value="1"/>
</dbReference>
<proteinExistence type="inferred from homology"/>
<keyword evidence="3 13" id="KW-0723">Serine/threonine-protein kinase</keyword>
<dbReference type="SUPFAM" id="SSF54427">
    <property type="entry name" value="NTF2-like"/>
    <property type="match status" value="1"/>
</dbReference>
<dbReference type="RefSeq" id="XP_004414100.1">
    <property type="nucleotide sequence ID" value="XM_004414043.1"/>
</dbReference>
<evidence type="ECO:0000256" key="14">
    <source>
        <dbReference type="SAM" id="MobiDB-lite"/>
    </source>
</evidence>
<name>A0A2U3WX04_ODORO</name>
<evidence type="ECO:0000256" key="7">
    <source>
        <dbReference type="ARBA" id="ARBA00022777"/>
    </source>
</evidence>
<keyword evidence="8 12" id="KW-0067">ATP-binding</keyword>
<evidence type="ECO:0000256" key="11">
    <source>
        <dbReference type="ARBA" id="ARBA00047430"/>
    </source>
</evidence>
<dbReference type="SUPFAM" id="SSF56112">
    <property type="entry name" value="Protein kinase-like (PK-like)"/>
    <property type="match status" value="1"/>
</dbReference>
<feature type="binding site" evidence="12">
    <location>
        <position position="43"/>
    </location>
    <ligand>
        <name>ATP</name>
        <dbReference type="ChEBI" id="CHEBI:30616"/>
    </ligand>
</feature>
<dbReference type="InterPro" id="IPR000719">
    <property type="entry name" value="Prot_kinase_dom"/>
</dbReference>
<dbReference type="InterPro" id="IPR032710">
    <property type="entry name" value="NTF2-like_dom_sf"/>
</dbReference>
<dbReference type="Gene3D" id="6.10.140.620">
    <property type="match status" value="1"/>
</dbReference>
<dbReference type="GO" id="GO:0005516">
    <property type="term" value="F:calmodulin binding"/>
    <property type="evidence" value="ECO:0007669"/>
    <property type="project" value="UniProtKB-KW"/>
</dbReference>
<protein>
    <recommendedName>
        <fullName evidence="2">calcium/calmodulin-dependent protein kinase</fullName>
        <ecNumber evidence="2">2.7.11.17</ecNumber>
    </recommendedName>
</protein>